<dbReference type="PANTHER" id="PTHR34047">
    <property type="entry name" value="NUCLEAR INTRON MATURASE 1, MITOCHONDRIAL-RELATED"/>
    <property type="match status" value="1"/>
</dbReference>
<keyword evidence="2" id="KW-0695">RNA-directed DNA polymerase</keyword>
<dbReference type="InterPro" id="IPR000477">
    <property type="entry name" value="RT_dom"/>
</dbReference>
<evidence type="ECO:0000313" key="3">
    <source>
        <dbReference type="Proteomes" id="UP001164761"/>
    </source>
</evidence>
<reference evidence="2" key="1">
    <citation type="submission" date="2022-08" db="EMBL/GenBank/DDBJ databases">
        <title>Alicyclobacillus fastidiosus DSM 17978, complete genome.</title>
        <authorList>
            <person name="Wang Q."/>
            <person name="Cai R."/>
            <person name="Wang Z."/>
        </authorList>
    </citation>
    <scope>NUCLEOTIDE SEQUENCE</scope>
    <source>
        <strain evidence="2">DSM 17978</strain>
    </source>
</reference>
<proteinExistence type="predicted"/>
<dbReference type="SUPFAM" id="SSF56672">
    <property type="entry name" value="DNA/RNA polymerases"/>
    <property type="match status" value="1"/>
</dbReference>
<keyword evidence="2" id="KW-0548">Nucleotidyltransferase</keyword>
<dbReference type="InterPro" id="IPR051083">
    <property type="entry name" value="GrpII_Intron_Splice-Mob/Def"/>
</dbReference>
<dbReference type="RefSeq" id="WP_268004556.1">
    <property type="nucleotide sequence ID" value="NZ_BSUT01000001.1"/>
</dbReference>
<evidence type="ECO:0000313" key="2">
    <source>
        <dbReference type="EMBL" id="WAH40659.1"/>
    </source>
</evidence>
<dbReference type="GO" id="GO:0003964">
    <property type="term" value="F:RNA-directed DNA polymerase activity"/>
    <property type="evidence" value="ECO:0007669"/>
    <property type="project" value="UniProtKB-KW"/>
</dbReference>
<dbReference type="InterPro" id="IPR030931">
    <property type="entry name" value="Group_II_RT_mat"/>
</dbReference>
<feature type="domain" description="Reverse transcriptase" evidence="1">
    <location>
        <begin position="66"/>
        <end position="317"/>
    </location>
</feature>
<dbReference type="InterPro" id="IPR043502">
    <property type="entry name" value="DNA/RNA_pol_sf"/>
</dbReference>
<keyword evidence="2" id="KW-0808">Transferase</keyword>
<name>A0ABY6ZCT1_9BACL</name>
<sequence>METKLSRITEIARTKPKESFTSLYHLLNEEMLLQCHRELGKQKAVGIDKVTKAEYEENLDDNIQDLVQRLKRQSYRPLPVRRTYIPKGDGKGQRPLGISAYEDKIVQMGLSKILQAVYEADFLDCSYGFRPNRSAHDALRALNRVIEKGKISYVVDADIRGFFNNVDHDWLMKFIHLRIADPNIRRLIVKFLKAGIMENGKIEATDLGTPQGSIASPVLANVYLHYTLDLWFEVAVKKRCRGQAELVRYADDYVCCFQYKEDAEMFYSALISRLAKFKLEVAEEKTKILAFGRFAAINRDRMGLGKPETFDFLGFTHYCGTSRAGKFRVKRKTSKKKFRAKVQAVKAWLKESRHEGLDVIMGTMRKKLVGHYRYYGITDNSRMLGSFKYEVSRLLFKWLNRRSQRHSFTYEAYNHFLVLGCNSGHNESGM</sequence>
<dbReference type="Proteomes" id="UP001164761">
    <property type="component" value="Chromosome"/>
</dbReference>
<gene>
    <name evidence="2" type="primary">ltrA</name>
    <name evidence="2" type="ORF">NZD89_20480</name>
</gene>
<dbReference type="NCBIfam" id="TIGR04416">
    <property type="entry name" value="group_II_RT_mat"/>
    <property type="match status" value="1"/>
</dbReference>
<accession>A0ABY6ZCT1</accession>
<dbReference type="Pfam" id="PF00078">
    <property type="entry name" value="RVT_1"/>
    <property type="match status" value="1"/>
</dbReference>
<dbReference type="EMBL" id="CP104067">
    <property type="protein sequence ID" value="WAH40659.1"/>
    <property type="molecule type" value="Genomic_DNA"/>
</dbReference>
<keyword evidence="3" id="KW-1185">Reference proteome</keyword>
<evidence type="ECO:0000259" key="1">
    <source>
        <dbReference type="PROSITE" id="PS50878"/>
    </source>
</evidence>
<organism evidence="2 3">
    <name type="scientific">Alicyclobacillus fastidiosus</name>
    <dbReference type="NCBI Taxonomy" id="392011"/>
    <lineage>
        <taxon>Bacteria</taxon>
        <taxon>Bacillati</taxon>
        <taxon>Bacillota</taxon>
        <taxon>Bacilli</taxon>
        <taxon>Bacillales</taxon>
        <taxon>Alicyclobacillaceae</taxon>
        <taxon>Alicyclobacillus</taxon>
    </lineage>
</organism>
<dbReference type="PROSITE" id="PS50878">
    <property type="entry name" value="RT_POL"/>
    <property type="match status" value="1"/>
</dbReference>
<dbReference type="CDD" id="cd01651">
    <property type="entry name" value="RT_G2_intron"/>
    <property type="match status" value="1"/>
</dbReference>
<dbReference type="PANTHER" id="PTHR34047:SF8">
    <property type="entry name" value="PROTEIN YKFC"/>
    <property type="match status" value="1"/>
</dbReference>
<protein>
    <submittedName>
        <fullName evidence="2">Group II intron reverse transcriptase/maturase</fullName>
        <ecNumber evidence="2">2.7.7.49</ecNumber>
    </submittedName>
</protein>
<dbReference type="EC" id="2.7.7.49" evidence="2"/>